<feature type="transmembrane region" description="Helical" evidence="6">
    <location>
        <begin position="175"/>
        <end position="197"/>
    </location>
</feature>
<evidence type="ECO:0000256" key="4">
    <source>
        <dbReference type="ARBA" id="ARBA00022989"/>
    </source>
</evidence>
<reference evidence="8 9" key="1">
    <citation type="submission" date="2018-01" db="EMBL/GenBank/DDBJ databases">
        <title>Genomic Encyclopedia of Type Strains, Phase III (KMG-III): the genomes of soil and plant-associated and newly described type strains.</title>
        <authorList>
            <person name="Whitman W."/>
        </authorList>
    </citation>
    <scope>NUCLEOTIDE SEQUENCE [LARGE SCALE GENOMIC DNA]</scope>
    <source>
        <strain evidence="8 9">JCM 18070</strain>
    </source>
</reference>
<dbReference type="PROSITE" id="PS50850">
    <property type="entry name" value="MFS"/>
    <property type="match status" value="1"/>
</dbReference>
<feature type="transmembrane region" description="Helical" evidence="6">
    <location>
        <begin position="281"/>
        <end position="298"/>
    </location>
</feature>
<feature type="transmembrane region" description="Helical" evidence="6">
    <location>
        <begin position="91"/>
        <end position="109"/>
    </location>
</feature>
<keyword evidence="2" id="KW-1003">Cell membrane</keyword>
<feature type="transmembrane region" description="Helical" evidence="6">
    <location>
        <begin position="367"/>
        <end position="385"/>
    </location>
</feature>
<evidence type="ECO:0000256" key="5">
    <source>
        <dbReference type="ARBA" id="ARBA00023136"/>
    </source>
</evidence>
<dbReference type="Pfam" id="PF07690">
    <property type="entry name" value="MFS_1"/>
    <property type="match status" value="1"/>
</dbReference>
<dbReference type="EMBL" id="PQGA01000004">
    <property type="protein sequence ID" value="POR52998.1"/>
    <property type="molecule type" value="Genomic_DNA"/>
</dbReference>
<feature type="transmembrane region" description="Helical" evidence="6">
    <location>
        <begin position="115"/>
        <end position="135"/>
    </location>
</feature>
<dbReference type="OrthoDB" id="9812189at2"/>
<feature type="domain" description="Major facilitator superfamily (MFS) profile" evidence="7">
    <location>
        <begin position="25"/>
        <end position="394"/>
    </location>
</feature>
<feature type="transmembrane region" description="Helical" evidence="6">
    <location>
        <begin position="338"/>
        <end position="361"/>
    </location>
</feature>
<dbReference type="SUPFAM" id="SSF103473">
    <property type="entry name" value="MFS general substrate transporter"/>
    <property type="match status" value="1"/>
</dbReference>
<keyword evidence="5 6" id="KW-0472">Membrane</keyword>
<evidence type="ECO:0000313" key="9">
    <source>
        <dbReference type="Proteomes" id="UP000237381"/>
    </source>
</evidence>
<dbReference type="InterPro" id="IPR050189">
    <property type="entry name" value="MFS_Efflux_Transporters"/>
</dbReference>
<dbReference type="GO" id="GO:0005886">
    <property type="term" value="C:plasma membrane"/>
    <property type="evidence" value="ECO:0007669"/>
    <property type="project" value="UniProtKB-SubCell"/>
</dbReference>
<feature type="transmembrane region" description="Helical" evidence="6">
    <location>
        <begin position="147"/>
        <end position="169"/>
    </location>
</feature>
<feature type="transmembrane region" description="Helical" evidence="6">
    <location>
        <begin position="250"/>
        <end position="269"/>
    </location>
</feature>
<dbReference type="GO" id="GO:0022857">
    <property type="term" value="F:transmembrane transporter activity"/>
    <property type="evidence" value="ECO:0007669"/>
    <property type="project" value="InterPro"/>
</dbReference>
<name>A0A2S4ME23_9BURK</name>
<keyword evidence="9" id="KW-1185">Reference proteome</keyword>
<dbReference type="AlphaFoldDB" id="A0A2S4ME23"/>
<dbReference type="InterPro" id="IPR011701">
    <property type="entry name" value="MFS"/>
</dbReference>
<comment type="subcellular location">
    <subcellularLocation>
        <location evidence="1">Cell membrane</location>
        <topology evidence="1">Multi-pass membrane protein</topology>
    </subcellularLocation>
</comment>
<evidence type="ECO:0000313" key="8">
    <source>
        <dbReference type="EMBL" id="POR52998.1"/>
    </source>
</evidence>
<feature type="transmembrane region" description="Helical" evidence="6">
    <location>
        <begin position="218"/>
        <end position="238"/>
    </location>
</feature>
<sequence>MSDIECAQASRANQTKNRNKERWVAVWSLALGSFASVTTEFLPVGVLPEVARTFGISDGQAGLMMTSPALFAAVAAPGVMIAAGRIDRRRVLIGLSMILLAACLIAAFANSFAMLLGASLGAFWSLGLAVAGRLVAPEHVHRAAGTIFGGAALAMIVGLPFGTLLAGFFSWRGAFIGAGVLATVALIAQIVVLPPMPAQSRLRLGGFAAFARQREAQLSLALTLIVFITHFGAYTYLMPLLIQAGVSGDTGTWVLLAYGFCALIANFAAGRYVSRKLSAATFANILLLAVVLAVLPSLDHARFTVLAGVMIWGIAWGALPLCLNVWHRRVPDGESEAAAALFTLATQVAIALGSVVGGVVVDHQSLGADYRYCALAGFVAAALVLRARAHKPRTPKDH</sequence>
<organism evidence="8 9">
    <name type="scientific">Paraburkholderia eburnea</name>
    <dbReference type="NCBI Taxonomy" id="1189126"/>
    <lineage>
        <taxon>Bacteria</taxon>
        <taxon>Pseudomonadati</taxon>
        <taxon>Pseudomonadota</taxon>
        <taxon>Betaproteobacteria</taxon>
        <taxon>Burkholderiales</taxon>
        <taxon>Burkholderiaceae</taxon>
        <taxon>Paraburkholderia</taxon>
    </lineage>
</organism>
<dbReference type="InterPro" id="IPR020846">
    <property type="entry name" value="MFS_dom"/>
</dbReference>
<evidence type="ECO:0000256" key="2">
    <source>
        <dbReference type="ARBA" id="ARBA00022475"/>
    </source>
</evidence>
<evidence type="ECO:0000256" key="1">
    <source>
        <dbReference type="ARBA" id="ARBA00004651"/>
    </source>
</evidence>
<dbReference type="CDD" id="cd17324">
    <property type="entry name" value="MFS_NepI_like"/>
    <property type="match status" value="1"/>
</dbReference>
<gene>
    <name evidence="8" type="ORF">B0G62_104295</name>
</gene>
<evidence type="ECO:0000256" key="6">
    <source>
        <dbReference type="SAM" id="Phobius"/>
    </source>
</evidence>
<proteinExistence type="predicted"/>
<evidence type="ECO:0000259" key="7">
    <source>
        <dbReference type="PROSITE" id="PS50850"/>
    </source>
</evidence>
<feature type="transmembrane region" description="Helical" evidence="6">
    <location>
        <begin position="304"/>
        <end position="326"/>
    </location>
</feature>
<dbReference type="InterPro" id="IPR036259">
    <property type="entry name" value="MFS_trans_sf"/>
</dbReference>
<feature type="transmembrane region" description="Helical" evidence="6">
    <location>
        <begin position="23"/>
        <end position="42"/>
    </location>
</feature>
<feature type="transmembrane region" description="Helical" evidence="6">
    <location>
        <begin position="62"/>
        <end position="84"/>
    </location>
</feature>
<comment type="caution">
    <text evidence="8">The sequence shown here is derived from an EMBL/GenBank/DDBJ whole genome shotgun (WGS) entry which is preliminary data.</text>
</comment>
<accession>A0A2S4ME23</accession>
<dbReference type="Proteomes" id="UP000237381">
    <property type="component" value="Unassembled WGS sequence"/>
</dbReference>
<protein>
    <submittedName>
        <fullName evidence="8">Putative MFS family arabinose efflux permease</fullName>
    </submittedName>
</protein>
<dbReference type="PANTHER" id="PTHR43124:SF3">
    <property type="entry name" value="CHLORAMPHENICOL EFFLUX PUMP RV0191"/>
    <property type="match status" value="1"/>
</dbReference>
<evidence type="ECO:0000256" key="3">
    <source>
        <dbReference type="ARBA" id="ARBA00022692"/>
    </source>
</evidence>
<dbReference type="PANTHER" id="PTHR43124">
    <property type="entry name" value="PURINE EFFLUX PUMP PBUE"/>
    <property type="match status" value="1"/>
</dbReference>
<keyword evidence="4 6" id="KW-1133">Transmembrane helix</keyword>
<dbReference type="Gene3D" id="1.20.1250.20">
    <property type="entry name" value="MFS general substrate transporter like domains"/>
    <property type="match status" value="1"/>
</dbReference>
<keyword evidence="3 6" id="KW-0812">Transmembrane</keyword>